<evidence type="ECO:0000313" key="3">
    <source>
        <dbReference type="Proteomes" id="UP000008698"/>
    </source>
</evidence>
<dbReference type="eggNOG" id="KOG1377">
    <property type="taxonomic scope" value="Eukaryota"/>
</dbReference>
<dbReference type="STRING" id="526221.C9SKN6"/>
<proteinExistence type="predicted"/>
<dbReference type="KEGG" id="val:VDBG_05363"/>
<dbReference type="RefSeq" id="XP_003004250.1">
    <property type="nucleotide sequence ID" value="XM_003004204.1"/>
</dbReference>
<evidence type="ECO:0000256" key="1">
    <source>
        <dbReference type="SAM" id="MobiDB-lite"/>
    </source>
</evidence>
<dbReference type="EMBL" id="DS985219">
    <property type="protein sequence ID" value="EEY19254.1"/>
    <property type="molecule type" value="Genomic_DNA"/>
</dbReference>
<accession>C9SKN6</accession>
<dbReference type="OrthoDB" id="10263753at2759"/>
<name>C9SKN6_VERA1</name>
<dbReference type="AlphaFoldDB" id="C9SKN6"/>
<reference evidence="3" key="1">
    <citation type="journal article" date="2011" name="PLoS Pathog.">
        <title>Comparative genomics yields insights into niche adaptation of plant vascular wilt pathogens.</title>
        <authorList>
            <person name="Klosterman S.J."/>
            <person name="Subbarao K.V."/>
            <person name="Kang S."/>
            <person name="Veronese P."/>
            <person name="Gold S.E."/>
            <person name="Thomma B.P.H.J."/>
            <person name="Chen Z."/>
            <person name="Henrissat B."/>
            <person name="Lee Y.-H."/>
            <person name="Park J."/>
            <person name="Garcia-Pedrajas M.D."/>
            <person name="Barbara D.J."/>
            <person name="Anchieta A."/>
            <person name="de Jonge R."/>
            <person name="Santhanam P."/>
            <person name="Maruthachalam K."/>
            <person name="Atallah Z."/>
            <person name="Amyotte S.G."/>
            <person name="Paz Z."/>
            <person name="Inderbitzin P."/>
            <person name="Hayes R.J."/>
            <person name="Heiman D.I."/>
            <person name="Young S."/>
            <person name="Zeng Q."/>
            <person name="Engels R."/>
            <person name="Galagan J."/>
            <person name="Cuomo C.A."/>
            <person name="Dobinson K.F."/>
            <person name="Ma L.-J."/>
        </authorList>
    </citation>
    <scope>NUCLEOTIDE SEQUENCE [LARGE SCALE GENOMIC DNA]</scope>
    <source>
        <strain evidence="3">VaMs.102 / ATCC MYA-4576 / FGSC 10136</strain>
    </source>
</reference>
<dbReference type="GeneID" id="9531232"/>
<evidence type="ECO:0000313" key="2">
    <source>
        <dbReference type="EMBL" id="EEY19254.1"/>
    </source>
</evidence>
<sequence>MVPGKAAVTALAEAEAKWRERYQYEVKTSVTVGTPRSETFDEHERCNPTINRRAPGGGVHTGLRRGGEGKTEISPWANVFGRKAFNTGGPTDGFIHIDGPAGQLASGRAEEEGTAWWAGERKGPSRYNTPPRNFGRPSCGDKIFVDVRGGGIPSRRVDPQS</sequence>
<feature type="region of interest" description="Disordered" evidence="1">
    <location>
        <begin position="48"/>
        <end position="71"/>
    </location>
</feature>
<protein>
    <submittedName>
        <fullName evidence="2">Orotidine-5'-phosphate decarboxylase</fullName>
    </submittedName>
</protein>
<organism evidence="3">
    <name type="scientific">Verticillium alfalfae (strain VaMs.102 / ATCC MYA-4576 / FGSC 10136)</name>
    <name type="common">Verticillium wilt of alfalfa</name>
    <name type="synonym">Verticillium albo-atrum</name>
    <dbReference type="NCBI Taxonomy" id="526221"/>
    <lineage>
        <taxon>Eukaryota</taxon>
        <taxon>Fungi</taxon>
        <taxon>Dikarya</taxon>
        <taxon>Ascomycota</taxon>
        <taxon>Pezizomycotina</taxon>
        <taxon>Sordariomycetes</taxon>
        <taxon>Hypocreomycetidae</taxon>
        <taxon>Glomerellales</taxon>
        <taxon>Plectosphaerellaceae</taxon>
        <taxon>Verticillium</taxon>
    </lineage>
</organism>
<gene>
    <name evidence="2" type="ORF">VDBG_05363</name>
</gene>
<feature type="region of interest" description="Disordered" evidence="1">
    <location>
        <begin position="91"/>
        <end position="161"/>
    </location>
</feature>
<keyword evidence="3" id="KW-1185">Reference proteome</keyword>
<dbReference type="Proteomes" id="UP000008698">
    <property type="component" value="Unassembled WGS sequence"/>
</dbReference>
<dbReference type="HOGENOM" id="CLU_1645011_0_0_1"/>